<dbReference type="InterPro" id="IPR003778">
    <property type="entry name" value="CT_A_B"/>
</dbReference>
<evidence type="ECO:0000256" key="2">
    <source>
        <dbReference type="ARBA" id="ARBA00022801"/>
    </source>
</evidence>
<dbReference type="Proteomes" id="UP000643525">
    <property type="component" value="Unassembled WGS sequence"/>
</dbReference>
<organism evidence="5 6">
    <name type="scientific">Nesterenkonia lutea</name>
    <dbReference type="NCBI Taxonomy" id="272919"/>
    <lineage>
        <taxon>Bacteria</taxon>
        <taxon>Bacillati</taxon>
        <taxon>Actinomycetota</taxon>
        <taxon>Actinomycetes</taxon>
        <taxon>Micrococcales</taxon>
        <taxon>Micrococcaceae</taxon>
        <taxon>Nesterenkonia</taxon>
    </lineage>
</organism>
<gene>
    <name evidence="5" type="ORF">H4W27_000281</name>
</gene>
<dbReference type="InterPro" id="IPR029000">
    <property type="entry name" value="Cyclophilin-like_dom_sf"/>
</dbReference>
<evidence type="ECO:0000313" key="6">
    <source>
        <dbReference type="Proteomes" id="UP000643525"/>
    </source>
</evidence>
<evidence type="ECO:0000256" key="1">
    <source>
        <dbReference type="ARBA" id="ARBA00022741"/>
    </source>
</evidence>
<evidence type="ECO:0000313" key="5">
    <source>
        <dbReference type="EMBL" id="MBE1523163.1"/>
    </source>
</evidence>
<dbReference type="Gene3D" id="3.30.1360.40">
    <property type="match status" value="1"/>
</dbReference>
<evidence type="ECO:0000259" key="4">
    <source>
        <dbReference type="SMART" id="SM00797"/>
    </source>
</evidence>
<dbReference type="SMART" id="SM00797">
    <property type="entry name" value="AHS2"/>
    <property type="match status" value="1"/>
</dbReference>
<dbReference type="Pfam" id="PF02682">
    <property type="entry name" value="CT_C_D"/>
    <property type="match status" value="1"/>
</dbReference>
<dbReference type="PANTHER" id="PTHR43309:SF3">
    <property type="entry name" value="5-OXOPROLINASE SUBUNIT C"/>
    <property type="match status" value="1"/>
</dbReference>
<dbReference type="SUPFAM" id="SSF160467">
    <property type="entry name" value="PH0987 N-terminal domain-like"/>
    <property type="match status" value="1"/>
</dbReference>
<accession>A0ABR9JB58</accession>
<protein>
    <submittedName>
        <fullName evidence="5">Biotin-dependent carboxylase-like uncharacterized protein</fullName>
    </submittedName>
</protein>
<evidence type="ECO:0000256" key="3">
    <source>
        <dbReference type="ARBA" id="ARBA00022840"/>
    </source>
</evidence>
<dbReference type="PANTHER" id="PTHR43309">
    <property type="entry name" value="5-OXOPROLINASE SUBUNIT C"/>
    <property type="match status" value="1"/>
</dbReference>
<sequence length="433" mass="45999">MIHSVREMGQRALLIELATEKDRPHLSAHLRQSPLPGQVEVIPGTRTVLVDFRRRRDALAAMKLAKRLKVRRRRDADAEQDAPETADGGLMTLPGSFAPCLGLDDREAVVEVLDVGGRPDRVLVQDMGRFGFGEAGVGRSGSVDLVAARQANRLVGNDDSAAVFEVRSGELSLRIWQTSILAAAGAEVSMEIITEELVPISRGGTDAARTASRSRAVPVRAPFWVFPGETLRLGPVQRGVYAYLGISGGLDAPLRLGSASTDLGARIGPAPVQPGHRYALAGAASRFVGIASVAPTPLPPLDAPTVLRYVPGPREEYFGTRRAAAAGLSRLEGQPWEAMEPSGRAGLRLDGDDPIRRTQSEPLAAEPLIRGAICVCAAGQPTIALAEHPVTSTDPVLGVVVREDLALVAQLRAGAQVRFQAVDPESLGAVRPR</sequence>
<feature type="domain" description="Carboxyltransferase" evidence="4">
    <location>
        <begin position="134"/>
        <end position="433"/>
    </location>
</feature>
<keyword evidence="1" id="KW-0547">Nucleotide-binding</keyword>
<dbReference type="Pfam" id="PF02626">
    <property type="entry name" value="CT_A_B"/>
    <property type="match status" value="1"/>
</dbReference>
<proteinExistence type="predicted"/>
<dbReference type="Gene3D" id="2.40.100.10">
    <property type="entry name" value="Cyclophilin-like"/>
    <property type="match status" value="1"/>
</dbReference>
<name>A0ABR9JB58_9MICC</name>
<dbReference type="EMBL" id="JADBED010000001">
    <property type="protein sequence ID" value="MBE1523163.1"/>
    <property type="molecule type" value="Genomic_DNA"/>
</dbReference>
<keyword evidence="2" id="KW-0378">Hydrolase</keyword>
<keyword evidence="6" id="KW-1185">Reference proteome</keyword>
<dbReference type="InterPro" id="IPR052708">
    <property type="entry name" value="PxpC"/>
</dbReference>
<keyword evidence="3" id="KW-0067">ATP-binding</keyword>
<reference evidence="5 6" key="1">
    <citation type="submission" date="2020-10" db="EMBL/GenBank/DDBJ databases">
        <title>Sequencing the genomes of 1000 actinobacteria strains.</title>
        <authorList>
            <person name="Klenk H.-P."/>
        </authorList>
    </citation>
    <scope>NUCLEOTIDE SEQUENCE [LARGE SCALE GENOMIC DNA]</scope>
    <source>
        <strain evidence="5 6">DSM 15666</strain>
    </source>
</reference>
<comment type="caution">
    <text evidence="5">The sequence shown here is derived from an EMBL/GenBank/DDBJ whole genome shotgun (WGS) entry which is preliminary data.</text>
</comment>
<dbReference type="InterPro" id="IPR003833">
    <property type="entry name" value="CT_C_D"/>
</dbReference>